<dbReference type="SUPFAM" id="SSF51182">
    <property type="entry name" value="RmlC-like cupins"/>
    <property type="match status" value="1"/>
</dbReference>
<dbReference type="SUPFAM" id="SSF47413">
    <property type="entry name" value="lambda repressor-like DNA-binding domains"/>
    <property type="match status" value="1"/>
</dbReference>
<reference evidence="3 4" key="1">
    <citation type="journal article" date="2021" name="Arch. Microbiol.">
        <title>Myceligenerans indicum sp. nov., an actinobacterium isolated from mangrove sediment of Sundarbans, India.</title>
        <authorList>
            <person name="Asha K."/>
            <person name="Bhadury P."/>
        </authorList>
    </citation>
    <scope>NUCLEOTIDE SEQUENCE [LARGE SCALE GENOMIC DNA]</scope>
    <source>
        <strain evidence="3 4">I2</strain>
    </source>
</reference>
<dbReference type="Proteomes" id="UP000675409">
    <property type="component" value="Unassembled WGS sequence"/>
</dbReference>
<dbReference type="InterPro" id="IPR010982">
    <property type="entry name" value="Lambda_DNA-bd_dom_sf"/>
</dbReference>
<sequence>MDDVRSGAAARVGRRIRALRTEREMSLTALAARAGIGKGSLSELETGRRNPTLDTLYAVAGPLGVPMAELVGDDDWARLDEGGISTTRVRVLREDARVTEVYLIRLAPGGVRRSPAHAAGVTERLVVLTGSGSIAYGGRRVELAAGSVVDFPADQPHVYAGDPDSGFEAVNVIVTPRT</sequence>
<evidence type="ECO:0000256" key="1">
    <source>
        <dbReference type="ARBA" id="ARBA00023125"/>
    </source>
</evidence>
<dbReference type="CDD" id="cd00093">
    <property type="entry name" value="HTH_XRE"/>
    <property type="match status" value="1"/>
</dbReference>
<dbReference type="Pfam" id="PF01381">
    <property type="entry name" value="HTH_3"/>
    <property type="match status" value="1"/>
</dbReference>
<evidence type="ECO:0000313" key="4">
    <source>
        <dbReference type="Proteomes" id="UP000675409"/>
    </source>
</evidence>
<dbReference type="InterPro" id="IPR001387">
    <property type="entry name" value="Cro/C1-type_HTH"/>
</dbReference>
<dbReference type="InterPro" id="IPR014710">
    <property type="entry name" value="RmlC-like_jellyroll"/>
</dbReference>
<dbReference type="RefSeq" id="WP_201851036.1">
    <property type="nucleotide sequence ID" value="NZ_JABBYC010000071.1"/>
</dbReference>
<dbReference type="InterPro" id="IPR013096">
    <property type="entry name" value="Cupin_2"/>
</dbReference>
<feature type="domain" description="HTH cro/C1-type" evidence="2">
    <location>
        <begin position="16"/>
        <end position="70"/>
    </location>
</feature>
<gene>
    <name evidence="3" type="ORF">HGK34_20735</name>
</gene>
<dbReference type="Pfam" id="PF07883">
    <property type="entry name" value="Cupin_2"/>
    <property type="match status" value="1"/>
</dbReference>
<evidence type="ECO:0000313" key="3">
    <source>
        <dbReference type="EMBL" id="MBL0888674.1"/>
    </source>
</evidence>
<proteinExistence type="predicted"/>
<dbReference type="EMBL" id="JABBYC010000071">
    <property type="protein sequence ID" value="MBL0888674.1"/>
    <property type="molecule type" value="Genomic_DNA"/>
</dbReference>
<dbReference type="Gene3D" id="2.60.120.10">
    <property type="entry name" value="Jelly Rolls"/>
    <property type="match status" value="1"/>
</dbReference>
<dbReference type="SMART" id="SM00530">
    <property type="entry name" value="HTH_XRE"/>
    <property type="match status" value="1"/>
</dbReference>
<keyword evidence="1" id="KW-0238">DNA-binding</keyword>
<dbReference type="CDD" id="cd02209">
    <property type="entry name" value="cupin_XRE_C"/>
    <property type="match status" value="1"/>
</dbReference>
<dbReference type="InterPro" id="IPR050807">
    <property type="entry name" value="TransReg_Diox_bact_type"/>
</dbReference>
<comment type="caution">
    <text evidence="3">The sequence shown here is derived from an EMBL/GenBank/DDBJ whole genome shotgun (WGS) entry which is preliminary data.</text>
</comment>
<organism evidence="3 4">
    <name type="scientific">Myceligenerans indicum</name>
    <dbReference type="NCBI Taxonomy" id="2593663"/>
    <lineage>
        <taxon>Bacteria</taxon>
        <taxon>Bacillati</taxon>
        <taxon>Actinomycetota</taxon>
        <taxon>Actinomycetes</taxon>
        <taxon>Micrococcales</taxon>
        <taxon>Promicromonosporaceae</taxon>
        <taxon>Myceligenerans</taxon>
    </lineage>
</organism>
<dbReference type="PROSITE" id="PS50943">
    <property type="entry name" value="HTH_CROC1"/>
    <property type="match status" value="1"/>
</dbReference>
<evidence type="ECO:0000259" key="2">
    <source>
        <dbReference type="PROSITE" id="PS50943"/>
    </source>
</evidence>
<dbReference type="InterPro" id="IPR011051">
    <property type="entry name" value="RmlC_Cupin_sf"/>
</dbReference>
<protein>
    <submittedName>
        <fullName evidence="3">Helix-turn-helix domain-containing protein</fullName>
    </submittedName>
</protein>
<accession>A0ABS1LR32</accession>
<dbReference type="PANTHER" id="PTHR46797:SF1">
    <property type="entry name" value="METHYLPHOSPHONATE SYNTHASE"/>
    <property type="match status" value="1"/>
</dbReference>
<dbReference type="Gene3D" id="1.10.260.40">
    <property type="entry name" value="lambda repressor-like DNA-binding domains"/>
    <property type="match status" value="1"/>
</dbReference>
<dbReference type="PANTHER" id="PTHR46797">
    <property type="entry name" value="HTH-TYPE TRANSCRIPTIONAL REGULATOR"/>
    <property type="match status" value="1"/>
</dbReference>
<keyword evidence="4" id="KW-1185">Reference proteome</keyword>
<name>A0ABS1LR32_9MICO</name>